<dbReference type="EMBL" id="CP030104">
    <property type="protein sequence ID" value="AWX44479.1"/>
    <property type="molecule type" value="Genomic_DNA"/>
</dbReference>
<dbReference type="Pfam" id="PF08530">
    <property type="entry name" value="PepX_C"/>
    <property type="match status" value="1"/>
</dbReference>
<evidence type="ECO:0000313" key="3">
    <source>
        <dbReference type="EMBL" id="AWX44479.1"/>
    </source>
</evidence>
<dbReference type="Gene3D" id="1.10.3020.10">
    <property type="entry name" value="alpha-amino acid ester hydrolase ( Helical cap domain)"/>
    <property type="match status" value="1"/>
</dbReference>
<proteinExistence type="predicted"/>
<keyword evidence="1" id="KW-0378">Hydrolase</keyword>
<gene>
    <name evidence="3" type="ORF">HME9304_01481</name>
</gene>
<dbReference type="InterPro" id="IPR029058">
    <property type="entry name" value="AB_hydrolase_fold"/>
</dbReference>
<dbReference type="NCBIfam" id="TIGR00976">
    <property type="entry name" value="CocE_NonD"/>
    <property type="match status" value="1"/>
</dbReference>
<dbReference type="InterPro" id="IPR013736">
    <property type="entry name" value="Xaa-Pro_dipept_C"/>
</dbReference>
<dbReference type="SUPFAM" id="SSF49785">
    <property type="entry name" value="Galactose-binding domain-like"/>
    <property type="match status" value="1"/>
</dbReference>
<dbReference type="GO" id="GO:0008239">
    <property type="term" value="F:dipeptidyl-peptidase activity"/>
    <property type="evidence" value="ECO:0007669"/>
    <property type="project" value="InterPro"/>
</dbReference>
<evidence type="ECO:0000313" key="4">
    <source>
        <dbReference type="Proteomes" id="UP000248536"/>
    </source>
</evidence>
<dbReference type="SMART" id="SM00939">
    <property type="entry name" value="PepX_C"/>
    <property type="match status" value="1"/>
</dbReference>
<dbReference type="Gene3D" id="3.40.50.1820">
    <property type="entry name" value="alpha/beta hydrolase"/>
    <property type="match status" value="1"/>
</dbReference>
<sequence>MRINLLILTFLLTSSKILGQITGYKTIDTLITMRDGIQLYTEIYIPENTTEDLPIIFTRTPYGVRTTNTNYGDYRLNGAYKTLAKEKYIFAFQDMRGKYKSEGEYSLLRPINNGAKTNESTDAFDTIDWLIKNIPNNNGNVGMTGNSYNSWLAAMALINPHHALAAVNLQGTPSDLYKGDDFYHNGAFRLSPSFGYAVVEKEQNGFKFPNNDAYNWFLKKGTLRNINDKETLNNKNQYWNDFISHLDYDEFWEDRTLTNFLKNTTVPTLNVVGWWDDQDFYGSLKVYEQLEKHDSLNLNKLVAGPWYHAGWEDPDDYYKKIDLGGSVSTYYLEEIQAPWFKYHLKNEGNFTLPEAKIYKTGKNQWEDFTSWPPKENLKPTKWYLKKDFRLSLDKPTVSDSYSSYISDPKSPVPYMEGTVPGFWQGGSLGWKADDQSVFINREDVLTWVSAPLEENVEISGNIQMRLFAATSGTDCDWIVKLIDVFPTDYNQEIENTKYDMDNFQMLLADEVLRAKFRNNLREPEPVPSNQIVEYKIDLLSKSHSFKKGHRIMIHIQSSWFPLIDMNPQQFIEINKATQRDYKVATQKIYHSKENSSYIELPIIKTPHNNGSYEKP</sequence>
<dbReference type="SUPFAM" id="SSF53474">
    <property type="entry name" value="alpha/beta-Hydrolases"/>
    <property type="match status" value="1"/>
</dbReference>
<dbReference type="AlphaFoldDB" id="A0A2Z4LRZ1"/>
<accession>A0A2Z4LRZ1</accession>
<organism evidence="3 4">
    <name type="scientific">Flagellimonas maritima</name>
    <dbReference type="NCBI Taxonomy" id="1383885"/>
    <lineage>
        <taxon>Bacteria</taxon>
        <taxon>Pseudomonadati</taxon>
        <taxon>Bacteroidota</taxon>
        <taxon>Flavobacteriia</taxon>
        <taxon>Flavobacteriales</taxon>
        <taxon>Flavobacteriaceae</taxon>
        <taxon>Flagellimonas</taxon>
    </lineage>
</organism>
<dbReference type="Gene3D" id="2.60.120.260">
    <property type="entry name" value="Galactose-binding domain-like"/>
    <property type="match status" value="1"/>
</dbReference>
<evidence type="ECO:0000259" key="2">
    <source>
        <dbReference type="SMART" id="SM00939"/>
    </source>
</evidence>
<dbReference type="Proteomes" id="UP000248536">
    <property type="component" value="Chromosome"/>
</dbReference>
<dbReference type="InterPro" id="IPR005674">
    <property type="entry name" value="CocE/Ser_esterase"/>
</dbReference>
<dbReference type="Pfam" id="PF02129">
    <property type="entry name" value="Peptidase_S15"/>
    <property type="match status" value="1"/>
</dbReference>
<name>A0A2Z4LRZ1_9FLAO</name>
<reference evidence="3 4" key="1">
    <citation type="submission" date="2018-06" db="EMBL/GenBank/DDBJ databases">
        <title>Spongiibacterium sp. HME9304 Genome sequencing and assembly.</title>
        <authorList>
            <person name="Kang H."/>
            <person name="Kim H."/>
            <person name="Joh K."/>
        </authorList>
    </citation>
    <scope>NUCLEOTIDE SEQUENCE [LARGE SCALE GENOMIC DNA]</scope>
    <source>
        <strain evidence="3 4">HME9304</strain>
    </source>
</reference>
<dbReference type="KEGG" id="spon:HME9304_01481"/>
<dbReference type="InterPro" id="IPR008979">
    <property type="entry name" value="Galactose-bd-like_sf"/>
</dbReference>
<evidence type="ECO:0000256" key="1">
    <source>
        <dbReference type="ARBA" id="ARBA00022801"/>
    </source>
</evidence>
<protein>
    <submittedName>
        <fullName evidence="3">Cocaine esterase</fullName>
    </submittedName>
</protein>
<feature type="domain" description="Xaa-Pro dipeptidyl-peptidase C-terminal" evidence="2">
    <location>
        <begin position="337"/>
        <end position="599"/>
    </location>
</feature>
<dbReference type="InterPro" id="IPR000383">
    <property type="entry name" value="Xaa-Pro-like_dom"/>
</dbReference>
<keyword evidence="4" id="KW-1185">Reference proteome</keyword>